<proteinExistence type="predicted"/>
<organism evidence="1 2">
    <name type="scientific">Streptomyces nodosus</name>
    <dbReference type="NCBI Taxonomy" id="40318"/>
    <lineage>
        <taxon>Bacteria</taxon>
        <taxon>Bacillati</taxon>
        <taxon>Actinomycetota</taxon>
        <taxon>Actinomycetes</taxon>
        <taxon>Kitasatosporales</taxon>
        <taxon>Streptomycetaceae</taxon>
        <taxon>Streptomyces</taxon>
    </lineage>
</organism>
<evidence type="ECO:0000313" key="2">
    <source>
        <dbReference type="Proteomes" id="UP000325763"/>
    </source>
</evidence>
<dbReference type="EMBL" id="CP023747">
    <property type="protein sequence ID" value="QEV40417.1"/>
    <property type="molecule type" value="Genomic_DNA"/>
</dbReference>
<accession>A0A5P2W7V5</accession>
<sequence>MEGRLMNRARGSGTLRAAGLLLVVGTLLVGCSQGYNDKRGKGDAPVKGKAGDNTPVEVYNFPDGFGNLATKCVGHGFRAYVTTNADAPSNVQIVEDKACAG</sequence>
<dbReference type="Proteomes" id="UP000325763">
    <property type="component" value="Chromosome"/>
</dbReference>
<dbReference type="AlphaFoldDB" id="A0A5P2W7V5"/>
<dbReference type="KEGG" id="snq:CP978_19340"/>
<reference evidence="1 2" key="1">
    <citation type="submission" date="2017-09" db="EMBL/GenBank/DDBJ databases">
        <title>Streptomyces genome completion.</title>
        <authorList>
            <person name="Lee N."/>
            <person name="Cho B.-K."/>
        </authorList>
    </citation>
    <scope>NUCLEOTIDE SEQUENCE [LARGE SCALE GENOMIC DNA]</scope>
    <source>
        <strain evidence="1 2">ATCC 14899</strain>
    </source>
</reference>
<name>A0A5P2W7V5_9ACTN</name>
<evidence type="ECO:0008006" key="3">
    <source>
        <dbReference type="Google" id="ProtNLM"/>
    </source>
</evidence>
<protein>
    <recommendedName>
        <fullName evidence="3">Lipoprotein</fullName>
    </recommendedName>
</protein>
<gene>
    <name evidence="1" type="ORF">CP978_19340</name>
</gene>
<dbReference type="PROSITE" id="PS51257">
    <property type="entry name" value="PROKAR_LIPOPROTEIN"/>
    <property type="match status" value="1"/>
</dbReference>
<evidence type="ECO:0000313" key="1">
    <source>
        <dbReference type="EMBL" id="QEV40417.1"/>
    </source>
</evidence>